<organism evidence="1 2">
    <name type="scientific">Lentzea sokolovensis</name>
    <dbReference type="NCBI Taxonomy" id="3095429"/>
    <lineage>
        <taxon>Bacteria</taxon>
        <taxon>Bacillati</taxon>
        <taxon>Actinomycetota</taxon>
        <taxon>Actinomycetes</taxon>
        <taxon>Pseudonocardiales</taxon>
        <taxon>Pseudonocardiaceae</taxon>
        <taxon>Lentzea</taxon>
    </lineage>
</organism>
<dbReference type="Pfam" id="PF15586">
    <property type="entry name" value="Imm8"/>
    <property type="match status" value="1"/>
</dbReference>
<evidence type="ECO:0000313" key="1">
    <source>
        <dbReference type="EMBL" id="MDX8149505.1"/>
    </source>
</evidence>
<protein>
    <submittedName>
        <fullName evidence="1">Imm8 family immunity protein</fullName>
    </submittedName>
</protein>
<reference evidence="1 2" key="1">
    <citation type="submission" date="2023-11" db="EMBL/GenBank/DDBJ databases">
        <title>Lentzea sokolovensis, sp. nov., Lentzea kristufkii, sp. nov., and Lentzea miocenensis, sp. nov., rare actinobacteria from Sokolov Coal Basin, Miocene lacustrine sediment, Czech Republic.</title>
        <authorList>
            <person name="Lara A."/>
            <person name="Kotroba L."/>
            <person name="Nouioui I."/>
            <person name="Neumann-Schaal M."/>
            <person name="Mast Y."/>
            <person name="Chronakova A."/>
        </authorList>
    </citation>
    <scope>NUCLEOTIDE SEQUENCE [LARGE SCALE GENOMIC DNA]</scope>
    <source>
        <strain evidence="1 2">BCCO 10_0061</strain>
    </source>
</reference>
<dbReference type="InterPro" id="IPR028964">
    <property type="entry name" value="Imm8"/>
</dbReference>
<dbReference type="Proteomes" id="UP001285352">
    <property type="component" value="Unassembled WGS sequence"/>
</dbReference>
<reference evidence="1 2" key="2">
    <citation type="submission" date="2023-11" db="EMBL/GenBank/DDBJ databases">
        <authorList>
            <person name="Lara A.C."/>
            <person name="Chronakova A."/>
        </authorList>
    </citation>
    <scope>NUCLEOTIDE SEQUENCE [LARGE SCALE GENOMIC DNA]</scope>
    <source>
        <strain evidence="1 2">BCCO 10_0061</strain>
    </source>
</reference>
<name>A0ABU4VDI6_9PSEU</name>
<evidence type="ECO:0000313" key="2">
    <source>
        <dbReference type="Proteomes" id="UP001285352"/>
    </source>
</evidence>
<gene>
    <name evidence="1" type="ORF">SK854_45800</name>
</gene>
<accession>A0ABU4VDI6</accession>
<dbReference type="EMBL" id="JAXAVU010000018">
    <property type="protein sequence ID" value="MDX8149505.1"/>
    <property type="molecule type" value="Genomic_DNA"/>
</dbReference>
<comment type="caution">
    <text evidence="1">The sequence shown here is derived from an EMBL/GenBank/DDBJ whole genome shotgun (WGS) entry which is preliminary data.</text>
</comment>
<dbReference type="RefSeq" id="WP_319981486.1">
    <property type="nucleotide sequence ID" value="NZ_JAXAVU010000018.1"/>
</dbReference>
<keyword evidence="2" id="KW-1185">Reference proteome</keyword>
<sequence>MKAVVRYFVSPDVDLENFRPDDPENFSFLLEAIVGPSDGEGEELLQLNVCTLASLTSTVSSDRIVFGRSLVIVGTSKISEILGAVRSAIERVEAESWAQAASRLSRLGFYEFEDYE</sequence>
<proteinExistence type="predicted"/>